<reference evidence="13" key="1">
    <citation type="submission" date="2016-10" db="EMBL/GenBank/DDBJ databases">
        <authorList>
            <person name="Varghese N."/>
            <person name="Submissions S."/>
        </authorList>
    </citation>
    <scope>NUCLEOTIDE SEQUENCE [LARGE SCALE GENOMIC DNA]</scope>
    <source>
        <strain evidence="13">CGMCC 1.10369</strain>
    </source>
</reference>
<evidence type="ECO:0000256" key="4">
    <source>
        <dbReference type="ARBA" id="ARBA00022605"/>
    </source>
</evidence>
<dbReference type="Gene3D" id="3.40.630.10">
    <property type="entry name" value="Zn peptidases"/>
    <property type="match status" value="1"/>
</dbReference>
<keyword evidence="13" id="KW-1185">Reference proteome</keyword>
<dbReference type="GO" id="GO:0046872">
    <property type="term" value="F:metal ion binding"/>
    <property type="evidence" value="ECO:0007669"/>
    <property type="project" value="UniProtKB-KW"/>
</dbReference>
<comment type="cofactor">
    <cofactor evidence="1">
        <name>Co(2+)</name>
        <dbReference type="ChEBI" id="CHEBI:48828"/>
    </cofactor>
</comment>
<evidence type="ECO:0000256" key="5">
    <source>
        <dbReference type="ARBA" id="ARBA00022723"/>
    </source>
</evidence>
<feature type="domain" description="Peptidase M20 dimerisation" evidence="11">
    <location>
        <begin position="175"/>
        <end position="280"/>
    </location>
</feature>
<keyword evidence="5" id="KW-0479">Metal-binding</keyword>
<dbReference type="InterPro" id="IPR011650">
    <property type="entry name" value="Peptidase_M20_dimer"/>
</dbReference>
<evidence type="ECO:0000313" key="12">
    <source>
        <dbReference type="EMBL" id="SDO05229.1"/>
    </source>
</evidence>
<keyword evidence="4" id="KW-0028">Amino-acid biosynthesis</keyword>
<dbReference type="InterPro" id="IPR002933">
    <property type="entry name" value="Peptidase_M20"/>
</dbReference>
<gene>
    <name evidence="12" type="ORF">SAMN04488053_10676</name>
</gene>
<keyword evidence="6" id="KW-0378">Hydrolase</keyword>
<comment type="cofactor">
    <cofactor evidence="2">
        <name>Zn(2+)</name>
        <dbReference type="ChEBI" id="CHEBI:29105"/>
    </cofactor>
</comment>
<keyword evidence="9" id="KW-0457">Lysine biosynthesis</keyword>
<evidence type="ECO:0000259" key="11">
    <source>
        <dbReference type="Pfam" id="PF07687"/>
    </source>
</evidence>
<keyword evidence="7" id="KW-0862">Zinc</keyword>
<dbReference type="Proteomes" id="UP000198778">
    <property type="component" value="Unassembled WGS sequence"/>
</dbReference>
<evidence type="ECO:0000256" key="10">
    <source>
        <dbReference type="ARBA" id="ARBA00023285"/>
    </source>
</evidence>
<evidence type="ECO:0000256" key="6">
    <source>
        <dbReference type="ARBA" id="ARBA00022801"/>
    </source>
</evidence>
<evidence type="ECO:0000256" key="1">
    <source>
        <dbReference type="ARBA" id="ARBA00001941"/>
    </source>
</evidence>
<dbReference type="SUPFAM" id="SSF53187">
    <property type="entry name" value="Zn-dependent exopeptidases"/>
    <property type="match status" value="1"/>
</dbReference>
<dbReference type="AlphaFoldDB" id="A0A1H0GEQ7"/>
<evidence type="ECO:0000256" key="8">
    <source>
        <dbReference type="ARBA" id="ARBA00022915"/>
    </source>
</evidence>
<dbReference type="InterPro" id="IPR050072">
    <property type="entry name" value="Peptidase_M20A"/>
</dbReference>
<keyword evidence="10" id="KW-0170">Cobalt</keyword>
<dbReference type="GO" id="GO:0009085">
    <property type="term" value="P:lysine biosynthetic process"/>
    <property type="evidence" value="ECO:0007669"/>
    <property type="project" value="UniProtKB-KW"/>
</dbReference>
<comment type="similarity">
    <text evidence="3">Belongs to the peptidase M20A family.</text>
</comment>
<dbReference type="SUPFAM" id="SSF55031">
    <property type="entry name" value="Bacterial exopeptidase dimerisation domain"/>
    <property type="match status" value="1"/>
</dbReference>
<dbReference type="Pfam" id="PF07687">
    <property type="entry name" value="M20_dimer"/>
    <property type="match status" value="1"/>
</dbReference>
<dbReference type="Gene3D" id="3.30.70.360">
    <property type="match status" value="1"/>
</dbReference>
<name>A0A1H0GEQ7_9BACI</name>
<evidence type="ECO:0000256" key="2">
    <source>
        <dbReference type="ARBA" id="ARBA00001947"/>
    </source>
</evidence>
<evidence type="ECO:0000256" key="7">
    <source>
        <dbReference type="ARBA" id="ARBA00022833"/>
    </source>
</evidence>
<keyword evidence="8" id="KW-0220">Diaminopimelate biosynthesis</keyword>
<organism evidence="12 13">
    <name type="scientific">Alkalicoccus daliensis</name>
    <dbReference type="NCBI Taxonomy" id="745820"/>
    <lineage>
        <taxon>Bacteria</taxon>
        <taxon>Bacillati</taxon>
        <taxon>Bacillota</taxon>
        <taxon>Bacilli</taxon>
        <taxon>Bacillales</taxon>
        <taxon>Bacillaceae</taxon>
        <taxon>Alkalicoccus</taxon>
    </lineage>
</organism>
<dbReference type="InterPro" id="IPR010182">
    <property type="entry name" value="ArgE/DapE"/>
</dbReference>
<dbReference type="OrthoDB" id="9792335at2"/>
<proteinExistence type="inferred from homology"/>
<evidence type="ECO:0000313" key="13">
    <source>
        <dbReference type="Proteomes" id="UP000198778"/>
    </source>
</evidence>
<dbReference type="STRING" id="745820.SAMN04488053_10676"/>
<dbReference type="GO" id="GO:0019877">
    <property type="term" value="P:diaminopimelate biosynthetic process"/>
    <property type="evidence" value="ECO:0007669"/>
    <property type="project" value="UniProtKB-KW"/>
</dbReference>
<dbReference type="Pfam" id="PF01546">
    <property type="entry name" value="Peptidase_M20"/>
    <property type="match status" value="1"/>
</dbReference>
<dbReference type="PANTHER" id="PTHR43808:SF8">
    <property type="entry name" value="PEPTIDASE M20 DIMERISATION DOMAIN-CONTAINING PROTEIN"/>
    <property type="match status" value="1"/>
</dbReference>
<dbReference type="EMBL" id="FNIL01000006">
    <property type="protein sequence ID" value="SDO05229.1"/>
    <property type="molecule type" value="Genomic_DNA"/>
</dbReference>
<dbReference type="CDD" id="cd08659">
    <property type="entry name" value="M20_ArgE_DapE-like"/>
    <property type="match status" value="1"/>
</dbReference>
<accession>A0A1H0GEQ7</accession>
<protein>
    <submittedName>
        <fullName evidence="12">Succinyl-diaminopimelate desuccinylase</fullName>
    </submittedName>
</protein>
<dbReference type="PANTHER" id="PTHR43808">
    <property type="entry name" value="ACETYLORNITHINE DEACETYLASE"/>
    <property type="match status" value="1"/>
</dbReference>
<evidence type="ECO:0000256" key="3">
    <source>
        <dbReference type="ARBA" id="ARBA00006247"/>
    </source>
</evidence>
<sequence length="394" mass="43173">MTAVGASRMEHWLSLAEQLIFIESHEEYPEQEKEAGLLLKQYAESHGLQVTVQRVIGDRSNIIIEIDSQKEGPVFVFNGHLDTVPPGDMHNAFTPFCREGRLYGRGAVDMKGFIAVVMDLLVHLQENPAKFQGKIKAAWTIGEESYSPGMDSLAPHLKEADFLIVGEPTSLEIGIAHKGVTWIEAVFHGKSAHGSVPSEGQNAIYDAAAWIAEVEAVYQKELMQKTHKVLGEATVNIGQIQGGVRPVTVPESCQVLLERRLLPGETASSVLHELEQLTENVSSARMNLQIDIKEMDNFKGVPHGPLSTDSSNKYVVRLAEAVHTSVNKTPHIGGLPFWTDAALAQTHHPHLPAVVFGPGSIAQAHSSEEWIEIEQLSQCFDILLAFITQGGDAY</sequence>
<dbReference type="GO" id="GO:0016787">
    <property type="term" value="F:hydrolase activity"/>
    <property type="evidence" value="ECO:0007669"/>
    <property type="project" value="UniProtKB-KW"/>
</dbReference>
<evidence type="ECO:0000256" key="9">
    <source>
        <dbReference type="ARBA" id="ARBA00023154"/>
    </source>
</evidence>
<dbReference type="NCBIfam" id="TIGR01910">
    <property type="entry name" value="DapE-ArgE"/>
    <property type="match status" value="1"/>
</dbReference>
<dbReference type="InterPro" id="IPR036264">
    <property type="entry name" value="Bact_exopeptidase_dim_dom"/>
</dbReference>